<dbReference type="Proteomes" id="UP000799437">
    <property type="component" value="Unassembled WGS sequence"/>
</dbReference>
<gene>
    <name evidence="7" type="ORF">EJ05DRAFT_389997</name>
</gene>
<evidence type="ECO:0000256" key="2">
    <source>
        <dbReference type="ARBA" id="ARBA00022771"/>
    </source>
</evidence>
<name>A0A6A6W5Z1_9PEZI</name>
<dbReference type="OrthoDB" id="432970at2759"/>
<dbReference type="GO" id="GO:0008270">
    <property type="term" value="F:zinc ion binding"/>
    <property type="evidence" value="ECO:0007669"/>
    <property type="project" value="UniProtKB-KW"/>
</dbReference>
<protein>
    <recommendedName>
        <fullName evidence="6">MYND-type domain-containing protein</fullName>
    </recommendedName>
</protein>
<keyword evidence="3" id="KW-0862">Zinc</keyword>
<evidence type="ECO:0000256" key="3">
    <source>
        <dbReference type="ARBA" id="ARBA00022833"/>
    </source>
</evidence>
<keyword evidence="8" id="KW-1185">Reference proteome</keyword>
<reference evidence="7" key="1">
    <citation type="journal article" date="2020" name="Stud. Mycol.">
        <title>101 Dothideomycetes genomes: a test case for predicting lifestyles and emergence of pathogens.</title>
        <authorList>
            <person name="Haridas S."/>
            <person name="Albert R."/>
            <person name="Binder M."/>
            <person name="Bloem J."/>
            <person name="Labutti K."/>
            <person name="Salamov A."/>
            <person name="Andreopoulos B."/>
            <person name="Baker S."/>
            <person name="Barry K."/>
            <person name="Bills G."/>
            <person name="Bluhm B."/>
            <person name="Cannon C."/>
            <person name="Castanera R."/>
            <person name="Culley D."/>
            <person name="Daum C."/>
            <person name="Ezra D."/>
            <person name="Gonzalez J."/>
            <person name="Henrissat B."/>
            <person name="Kuo A."/>
            <person name="Liang C."/>
            <person name="Lipzen A."/>
            <person name="Lutzoni F."/>
            <person name="Magnuson J."/>
            <person name="Mondo S."/>
            <person name="Nolan M."/>
            <person name="Ohm R."/>
            <person name="Pangilinan J."/>
            <person name="Park H.-J."/>
            <person name="Ramirez L."/>
            <person name="Alfaro M."/>
            <person name="Sun H."/>
            <person name="Tritt A."/>
            <person name="Yoshinaga Y."/>
            <person name="Zwiers L.-H."/>
            <person name="Turgeon B."/>
            <person name="Goodwin S."/>
            <person name="Spatafora J."/>
            <person name="Crous P."/>
            <person name="Grigoriev I."/>
        </authorList>
    </citation>
    <scope>NUCLEOTIDE SEQUENCE</scope>
    <source>
        <strain evidence="7">CBS 121739</strain>
    </source>
</reference>
<dbReference type="Gene3D" id="6.10.140.2220">
    <property type="match status" value="1"/>
</dbReference>
<accession>A0A6A6W5Z1</accession>
<feature type="compositionally biased region" description="Gly residues" evidence="5">
    <location>
        <begin position="330"/>
        <end position="345"/>
    </location>
</feature>
<feature type="domain" description="MYND-type" evidence="6">
    <location>
        <begin position="11"/>
        <end position="56"/>
    </location>
</feature>
<dbReference type="PROSITE" id="PS50865">
    <property type="entry name" value="ZF_MYND_2"/>
    <property type="match status" value="1"/>
</dbReference>
<feature type="compositionally biased region" description="Acidic residues" evidence="5">
    <location>
        <begin position="351"/>
        <end position="363"/>
    </location>
</feature>
<dbReference type="EMBL" id="ML996573">
    <property type="protein sequence ID" value="KAF2757444.1"/>
    <property type="molecule type" value="Genomic_DNA"/>
</dbReference>
<dbReference type="InterPro" id="IPR002893">
    <property type="entry name" value="Znf_MYND"/>
</dbReference>
<dbReference type="RefSeq" id="XP_033599895.1">
    <property type="nucleotide sequence ID" value="XM_033741316.1"/>
</dbReference>
<evidence type="ECO:0000256" key="4">
    <source>
        <dbReference type="PROSITE-ProRule" id="PRU00134"/>
    </source>
</evidence>
<dbReference type="Pfam" id="PF01753">
    <property type="entry name" value="zf-MYND"/>
    <property type="match status" value="1"/>
</dbReference>
<keyword evidence="2 4" id="KW-0863">Zinc-finger</keyword>
<proteinExistence type="predicted"/>
<sequence>MAPITTAPLICAACKKTATDLRVLNKTFKPCEKCKTIQYCSVACKKADHKRHKKICAALEKEYTSAQARQEKKTPPLPPPATPSSETLVPYTPASHQRTVAQQLAATLEQRVKLEQNMKAPTAGLMTPSDLASGIKSNPLYWKFLDESMRANNMYATIENIDTPIHEPLTRLHENRFLHDLAPNDTFALLIDAFRLDEHRRNKADRPSADGIYTGAPNDLVPFRRFVARAHARPSLLPPWWNEAWSQADAELYGTWETVYSGDVWVIERFSNLFETMDPDGVAEYYENSMVPMYLVMFAMRVWDRDAHIGDLMVEALEEKEKMVKVYGSGIGNGDGNGKAGLGGEGKVDGEAEGEKEEEEVEAESGTGSELNMLLQPLTLKDNDKSEEKKPDEKGSGKQNSEKPEAKKLEDKEPEEKSEKQNSKSTASERSEEKQLEGKKLEDKKSEEKKEREENEGVMTGEKASAKEEDEEKKAEEL</sequence>
<dbReference type="SUPFAM" id="SSF144232">
    <property type="entry name" value="HIT/MYND zinc finger-like"/>
    <property type="match status" value="1"/>
</dbReference>
<dbReference type="PROSITE" id="PS01360">
    <property type="entry name" value="ZF_MYND_1"/>
    <property type="match status" value="1"/>
</dbReference>
<feature type="region of interest" description="Disordered" evidence="5">
    <location>
        <begin position="330"/>
        <end position="478"/>
    </location>
</feature>
<evidence type="ECO:0000256" key="5">
    <source>
        <dbReference type="SAM" id="MobiDB-lite"/>
    </source>
</evidence>
<feature type="region of interest" description="Disordered" evidence="5">
    <location>
        <begin position="67"/>
        <end position="90"/>
    </location>
</feature>
<evidence type="ECO:0000313" key="8">
    <source>
        <dbReference type="Proteomes" id="UP000799437"/>
    </source>
</evidence>
<evidence type="ECO:0000259" key="6">
    <source>
        <dbReference type="PROSITE" id="PS50865"/>
    </source>
</evidence>
<organism evidence="7 8">
    <name type="scientific">Pseudovirgaria hyperparasitica</name>
    <dbReference type="NCBI Taxonomy" id="470096"/>
    <lineage>
        <taxon>Eukaryota</taxon>
        <taxon>Fungi</taxon>
        <taxon>Dikarya</taxon>
        <taxon>Ascomycota</taxon>
        <taxon>Pezizomycotina</taxon>
        <taxon>Dothideomycetes</taxon>
        <taxon>Dothideomycetes incertae sedis</taxon>
        <taxon>Acrospermales</taxon>
        <taxon>Acrospermaceae</taxon>
        <taxon>Pseudovirgaria</taxon>
    </lineage>
</organism>
<evidence type="ECO:0000256" key="1">
    <source>
        <dbReference type="ARBA" id="ARBA00022723"/>
    </source>
</evidence>
<feature type="compositionally biased region" description="Basic and acidic residues" evidence="5">
    <location>
        <begin position="381"/>
        <end position="455"/>
    </location>
</feature>
<feature type="compositionally biased region" description="Basic and acidic residues" evidence="5">
    <location>
        <begin position="464"/>
        <end position="478"/>
    </location>
</feature>
<dbReference type="GeneID" id="54482370"/>
<evidence type="ECO:0000313" key="7">
    <source>
        <dbReference type="EMBL" id="KAF2757444.1"/>
    </source>
</evidence>
<keyword evidence="1" id="KW-0479">Metal-binding</keyword>
<dbReference type="AlphaFoldDB" id="A0A6A6W5Z1"/>